<evidence type="ECO:0000256" key="9">
    <source>
        <dbReference type="ARBA" id="ARBA00023204"/>
    </source>
</evidence>
<proteinExistence type="inferred from homology"/>
<dbReference type="CDD" id="cd18882">
    <property type="entry name" value="NUDIX_Hydrolase"/>
    <property type="match status" value="1"/>
</dbReference>
<evidence type="ECO:0000256" key="2">
    <source>
        <dbReference type="ARBA" id="ARBA00005582"/>
    </source>
</evidence>
<protein>
    <recommendedName>
        <fullName evidence="11">8-oxo-dGTP diphosphatase</fullName>
        <ecNumber evidence="11">3.6.1.55</ecNumber>
    </recommendedName>
</protein>
<keyword evidence="4" id="KW-0235">DNA replication</keyword>
<dbReference type="EMBL" id="CP032568">
    <property type="protein sequence ID" value="AYF78166.1"/>
    <property type="molecule type" value="Genomic_DNA"/>
</dbReference>
<dbReference type="InterPro" id="IPR000086">
    <property type="entry name" value="NUDIX_hydrolase_dom"/>
</dbReference>
<dbReference type="OrthoDB" id="9804442at2"/>
<dbReference type="EC" id="3.6.1.55" evidence="11"/>
<keyword evidence="3" id="KW-0515">Mutator protein</keyword>
<dbReference type="GO" id="GO:0006281">
    <property type="term" value="P:DNA repair"/>
    <property type="evidence" value="ECO:0007669"/>
    <property type="project" value="UniProtKB-KW"/>
</dbReference>
<feature type="domain" description="Nudix hydrolase" evidence="13">
    <location>
        <begin position="1"/>
        <end position="129"/>
    </location>
</feature>
<dbReference type="Pfam" id="PF00293">
    <property type="entry name" value="NUDIX"/>
    <property type="match status" value="1"/>
</dbReference>
<dbReference type="InterPro" id="IPR020476">
    <property type="entry name" value="Nudix_hydrolase"/>
</dbReference>
<keyword evidence="5" id="KW-0479">Metal-binding</keyword>
<accession>A0A386ZL28</accession>
<evidence type="ECO:0000259" key="13">
    <source>
        <dbReference type="PROSITE" id="PS51462"/>
    </source>
</evidence>
<keyword evidence="9" id="KW-0234">DNA repair</keyword>
<keyword evidence="15" id="KW-1185">Reference proteome</keyword>
<dbReference type="PROSITE" id="PS00893">
    <property type="entry name" value="NUDIX_BOX"/>
    <property type="match status" value="1"/>
</dbReference>
<comment type="catalytic activity">
    <reaction evidence="10">
        <text>8-oxo-dGTP + H2O = 8-oxo-dGMP + diphosphate + H(+)</text>
        <dbReference type="Rhea" id="RHEA:31575"/>
        <dbReference type="ChEBI" id="CHEBI:15377"/>
        <dbReference type="ChEBI" id="CHEBI:15378"/>
        <dbReference type="ChEBI" id="CHEBI:33019"/>
        <dbReference type="ChEBI" id="CHEBI:63224"/>
        <dbReference type="ChEBI" id="CHEBI:77896"/>
        <dbReference type="EC" id="3.6.1.55"/>
    </reaction>
</comment>
<dbReference type="GO" id="GO:0044715">
    <property type="term" value="F:8-oxo-dGDP phosphatase activity"/>
    <property type="evidence" value="ECO:0007669"/>
    <property type="project" value="TreeGrafter"/>
</dbReference>
<evidence type="ECO:0000256" key="5">
    <source>
        <dbReference type="ARBA" id="ARBA00022723"/>
    </source>
</evidence>
<dbReference type="Proteomes" id="UP000267164">
    <property type="component" value="Chromosome"/>
</dbReference>
<evidence type="ECO:0000256" key="10">
    <source>
        <dbReference type="ARBA" id="ARBA00035861"/>
    </source>
</evidence>
<sequence length="140" mass="16153">MAREGTQILMINAHDEVLMYLRDDFPHIPYPNMWAIPGGMLEAGETPHDCVIREIKEEMDIALDPNRVVHAMTHERDFGIEHSYATRIELDIEAITLTEGQRLKWFTRDEAAATRLAYADNQVIEEFFEESRHLAELGEA</sequence>
<dbReference type="AlphaFoldDB" id="A0A386ZL28"/>
<dbReference type="GO" id="GO:0008413">
    <property type="term" value="F:8-oxo-7,8-dihydroguanosine triphosphate pyrophosphatase activity"/>
    <property type="evidence" value="ECO:0007669"/>
    <property type="project" value="TreeGrafter"/>
</dbReference>
<dbReference type="PANTHER" id="PTHR47707:SF1">
    <property type="entry name" value="NUDIX HYDROLASE FAMILY PROTEIN"/>
    <property type="match status" value="1"/>
</dbReference>
<evidence type="ECO:0000256" key="7">
    <source>
        <dbReference type="ARBA" id="ARBA00022801"/>
    </source>
</evidence>
<keyword evidence="8" id="KW-0460">Magnesium</keyword>
<evidence type="ECO:0000256" key="3">
    <source>
        <dbReference type="ARBA" id="ARBA00022457"/>
    </source>
</evidence>
<name>A0A386ZL28_9NOCA</name>
<dbReference type="SUPFAM" id="SSF55811">
    <property type="entry name" value="Nudix"/>
    <property type="match status" value="1"/>
</dbReference>
<gene>
    <name evidence="14" type="ORF">D7D52_34925</name>
</gene>
<organism evidence="14 15">
    <name type="scientific">Nocardia yunnanensis</name>
    <dbReference type="NCBI Taxonomy" id="2382165"/>
    <lineage>
        <taxon>Bacteria</taxon>
        <taxon>Bacillati</taxon>
        <taxon>Actinomycetota</taxon>
        <taxon>Actinomycetes</taxon>
        <taxon>Mycobacteriales</taxon>
        <taxon>Nocardiaceae</taxon>
        <taxon>Nocardia</taxon>
    </lineage>
</organism>
<evidence type="ECO:0000256" key="11">
    <source>
        <dbReference type="ARBA" id="ARBA00038905"/>
    </source>
</evidence>
<dbReference type="GO" id="GO:0044716">
    <property type="term" value="F:8-oxo-GDP phosphatase activity"/>
    <property type="evidence" value="ECO:0007669"/>
    <property type="project" value="TreeGrafter"/>
</dbReference>
<dbReference type="PROSITE" id="PS51462">
    <property type="entry name" value="NUDIX"/>
    <property type="match status" value="1"/>
</dbReference>
<dbReference type="Gene3D" id="3.90.79.10">
    <property type="entry name" value="Nucleoside Triphosphate Pyrophosphohydrolase"/>
    <property type="match status" value="1"/>
</dbReference>
<reference evidence="14 15" key="1">
    <citation type="submission" date="2018-09" db="EMBL/GenBank/DDBJ databases">
        <title>Nocardia yunnanensis sp. nov., an actinomycete isolated from a soil sample.</title>
        <authorList>
            <person name="Zhang J."/>
        </authorList>
    </citation>
    <scope>NUCLEOTIDE SEQUENCE [LARGE SCALE GENOMIC DNA]</scope>
    <source>
        <strain evidence="14 15">CFHS0054</strain>
    </source>
</reference>
<dbReference type="GO" id="GO:0046872">
    <property type="term" value="F:metal ion binding"/>
    <property type="evidence" value="ECO:0007669"/>
    <property type="project" value="UniProtKB-KW"/>
</dbReference>
<dbReference type="PRINTS" id="PR00502">
    <property type="entry name" value="NUDIXFAMILY"/>
</dbReference>
<evidence type="ECO:0000313" key="15">
    <source>
        <dbReference type="Proteomes" id="UP000267164"/>
    </source>
</evidence>
<dbReference type="RefSeq" id="WP_120743249.1">
    <property type="nucleotide sequence ID" value="NZ_CP032568.1"/>
</dbReference>
<keyword evidence="6" id="KW-0227">DNA damage</keyword>
<evidence type="ECO:0000256" key="6">
    <source>
        <dbReference type="ARBA" id="ARBA00022763"/>
    </source>
</evidence>
<dbReference type="KEGG" id="nyu:D7D52_34925"/>
<dbReference type="InterPro" id="IPR047127">
    <property type="entry name" value="MutT-like"/>
</dbReference>
<dbReference type="GO" id="GO:0035539">
    <property type="term" value="F:8-oxo-7,8-dihydrodeoxyguanosine triphosphate pyrophosphatase activity"/>
    <property type="evidence" value="ECO:0007669"/>
    <property type="project" value="UniProtKB-EC"/>
</dbReference>
<comment type="similarity">
    <text evidence="2 12">Belongs to the Nudix hydrolase family.</text>
</comment>
<dbReference type="GO" id="GO:0006260">
    <property type="term" value="P:DNA replication"/>
    <property type="evidence" value="ECO:0007669"/>
    <property type="project" value="UniProtKB-KW"/>
</dbReference>
<dbReference type="PANTHER" id="PTHR47707">
    <property type="entry name" value="8-OXO-DGTP DIPHOSPHATASE"/>
    <property type="match status" value="1"/>
</dbReference>
<evidence type="ECO:0000256" key="1">
    <source>
        <dbReference type="ARBA" id="ARBA00001946"/>
    </source>
</evidence>
<evidence type="ECO:0000256" key="12">
    <source>
        <dbReference type="RuleBase" id="RU003476"/>
    </source>
</evidence>
<evidence type="ECO:0000313" key="14">
    <source>
        <dbReference type="EMBL" id="AYF78166.1"/>
    </source>
</evidence>
<evidence type="ECO:0000256" key="8">
    <source>
        <dbReference type="ARBA" id="ARBA00022842"/>
    </source>
</evidence>
<keyword evidence="7 12" id="KW-0378">Hydrolase</keyword>
<dbReference type="InterPro" id="IPR015797">
    <property type="entry name" value="NUDIX_hydrolase-like_dom_sf"/>
</dbReference>
<dbReference type="InterPro" id="IPR020084">
    <property type="entry name" value="NUDIX_hydrolase_CS"/>
</dbReference>
<comment type="cofactor">
    <cofactor evidence="1">
        <name>Mg(2+)</name>
        <dbReference type="ChEBI" id="CHEBI:18420"/>
    </cofactor>
</comment>
<evidence type="ECO:0000256" key="4">
    <source>
        <dbReference type="ARBA" id="ARBA00022705"/>
    </source>
</evidence>